<dbReference type="RefSeq" id="XP_018743875.1">
    <property type="nucleotide sequence ID" value="XM_018888038.1"/>
</dbReference>
<proteinExistence type="predicted"/>
<protein>
    <submittedName>
        <fullName evidence="2">Uncharacterized protein</fullName>
    </submittedName>
</protein>
<evidence type="ECO:0000313" key="2">
    <source>
        <dbReference type="EMBL" id="EWG37684.1"/>
    </source>
</evidence>
<dbReference type="Proteomes" id="UP000009096">
    <property type="component" value="Chromosome 1"/>
</dbReference>
<name>W7LQB5_GIBM7</name>
<feature type="region of interest" description="Disordered" evidence="1">
    <location>
        <begin position="84"/>
        <end position="118"/>
    </location>
</feature>
<dbReference type="AlphaFoldDB" id="W7LQB5"/>
<evidence type="ECO:0000313" key="3">
    <source>
        <dbReference type="Proteomes" id="UP000009096"/>
    </source>
</evidence>
<accession>W7LQB5</accession>
<dbReference type="EMBL" id="DS022242">
    <property type="protein sequence ID" value="EWG37684.1"/>
    <property type="molecule type" value="Genomic_DNA"/>
</dbReference>
<keyword evidence="3" id="KW-1185">Reference proteome</keyword>
<dbReference type="VEuPathDB" id="FungiDB:FVEG_01209"/>
<feature type="compositionally biased region" description="Polar residues" evidence="1">
    <location>
        <begin position="101"/>
        <end position="111"/>
    </location>
</feature>
<sequence>MALIQKSESLKRKTFDFVGENDVTSSWIAFLLTNWTSRLSPVALLHHWQYTMRLARPMNRRDFLQLHKLQEALRSHAPLLDEKKRATGDVSDSLGKARWNSKMSTDCSRPTKSYGHKQ</sequence>
<gene>
    <name evidence="2" type="ORF">FVEG_01209</name>
</gene>
<dbReference type="HOGENOM" id="CLU_2073355_0_0_1"/>
<evidence type="ECO:0000256" key="1">
    <source>
        <dbReference type="SAM" id="MobiDB-lite"/>
    </source>
</evidence>
<reference evidence="2 3" key="1">
    <citation type="journal article" date="2010" name="Nature">
        <title>Comparative genomics reveals mobile pathogenicity chromosomes in Fusarium.</title>
        <authorList>
            <person name="Ma L.J."/>
            <person name="van der Does H.C."/>
            <person name="Borkovich K.A."/>
            <person name="Coleman J.J."/>
            <person name="Daboussi M.J."/>
            <person name="Di Pietro A."/>
            <person name="Dufresne M."/>
            <person name="Freitag M."/>
            <person name="Grabherr M."/>
            <person name="Henrissat B."/>
            <person name="Houterman P.M."/>
            <person name="Kang S."/>
            <person name="Shim W.B."/>
            <person name="Woloshuk C."/>
            <person name="Xie X."/>
            <person name="Xu J.R."/>
            <person name="Antoniw J."/>
            <person name="Baker S.E."/>
            <person name="Bluhm B.H."/>
            <person name="Breakspear A."/>
            <person name="Brown D.W."/>
            <person name="Butchko R.A."/>
            <person name="Chapman S."/>
            <person name="Coulson R."/>
            <person name="Coutinho P.M."/>
            <person name="Danchin E.G."/>
            <person name="Diener A."/>
            <person name="Gale L.R."/>
            <person name="Gardiner D.M."/>
            <person name="Goff S."/>
            <person name="Hammond-Kosack K.E."/>
            <person name="Hilburn K."/>
            <person name="Hua-Van A."/>
            <person name="Jonkers W."/>
            <person name="Kazan K."/>
            <person name="Kodira C.D."/>
            <person name="Koehrsen M."/>
            <person name="Kumar L."/>
            <person name="Lee Y.H."/>
            <person name="Li L."/>
            <person name="Manners J.M."/>
            <person name="Miranda-Saavedra D."/>
            <person name="Mukherjee M."/>
            <person name="Park G."/>
            <person name="Park J."/>
            <person name="Park S.Y."/>
            <person name="Proctor R.H."/>
            <person name="Regev A."/>
            <person name="Ruiz-Roldan M.C."/>
            <person name="Sain D."/>
            <person name="Sakthikumar S."/>
            <person name="Sykes S."/>
            <person name="Schwartz D.C."/>
            <person name="Turgeon B.G."/>
            <person name="Wapinski I."/>
            <person name="Yoder O."/>
            <person name="Young S."/>
            <person name="Zeng Q."/>
            <person name="Zhou S."/>
            <person name="Galagan J."/>
            <person name="Cuomo C.A."/>
            <person name="Kistler H.C."/>
            <person name="Rep M."/>
        </authorList>
    </citation>
    <scope>NUCLEOTIDE SEQUENCE [LARGE SCALE GENOMIC DNA]</scope>
    <source>
        <strain evidence="3">M3125 / FGSC 7600</strain>
    </source>
</reference>
<dbReference type="KEGG" id="fvr:FVEG_01209"/>
<dbReference type="EMBL" id="CM000578">
    <property type="protein sequence ID" value="EWG37684.1"/>
    <property type="molecule type" value="Genomic_DNA"/>
</dbReference>
<organism evidence="2 3">
    <name type="scientific">Gibberella moniliformis (strain M3125 / FGSC 7600)</name>
    <name type="common">Maize ear and stalk rot fungus</name>
    <name type="synonym">Fusarium verticillioides</name>
    <dbReference type="NCBI Taxonomy" id="334819"/>
    <lineage>
        <taxon>Eukaryota</taxon>
        <taxon>Fungi</taxon>
        <taxon>Dikarya</taxon>
        <taxon>Ascomycota</taxon>
        <taxon>Pezizomycotina</taxon>
        <taxon>Sordariomycetes</taxon>
        <taxon>Hypocreomycetidae</taxon>
        <taxon>Hypocreales</taxon>
        <taxon>Nectriaceae</taxon>
        <taxon>Fusarium</taxon>
        <taxon>Fusarium fujikuroi species complex</taxon>
    </lineage>
</organism>
<dbReference type="GeneID" id="30059519"/>